<gene>
    <name evidence="1" type="ORF">D8872_08355</name>
</gene>
<dbReference type="InterPro" id="IPR021690">
    <property type="entry name" value="DUF3272"/>
</dbReference>
<proteinExistence type="predicted"/>
<reference evidence="1 2" key="1">
    <citation type="submission" date="2018-11" db="EMBL/GenBank/DDBJ databases">
        <title>Species Designations Belie Phenotypic and Genotypic Heterogeneity in Oral Streptococci.</title>
        <authorList>
            <person name="Velsko I."/>
        </authorList>
    </citation>
    <scope>NUCLEOTIDE SEQUENCE [LARGE SCALE GENOMIC DNA]</scope>
    <source>
        <strain evidence="1 2">BCC51</strain>
    </source>
</reference>
<dbReference type="RefSeq" id="WP_125390660.1">
    <property type="nucleotide sequence ID" value="NZ_RJNA01000014.1"/>
</dbReference>
<organism evidence="1 2">
    <name type="scientific">Streptococcus cristatus</name>
    <dbReference type="NCBI Taxonomy" id="45634"/>
    <lineage>
        <taxon>Bacteria</taxon>
        <taxon>Bacillati</taxon>
        <taxon>Bacillota</taxon>
        <taxon>Bacilli</taxon>
        <taxon>Lactobacillales</taxon>
        <taxon>Streptococcaceae</taxon>
        <taxon>Streptococcus</taxon>
    </lineage>
</organism>
<sequence>MNRRQFIVMAAFTALETYFFNEAIISENYLMAIFWAILIGRNLQISYVMGRIMDEIDKHLGHK</sequence>
<accession>A0A3R9HZ40</accession>
<dbReference type="Pfam" id="PF11676">
    <property type="entry name" value="DUF3272"/>
    <property type="match status" value="1"/>
</dbReference>
<evidence type="ECO:0000313" key="1">
    <source>
        <dbReference type="EMBL" id="RSI42230.1"/>
    </source>
</evidence>
<evidence type="ECO:0000313" key="2">
    <source>
        <dbReference type="Proteomes" id="UP000282617"/>
    </source>
</evidence>
<comment type="caution">
    <text evidence="1">The sequence shown here is derived from an EMBL/GenBank/DDBJ whole genome shotgun (WGS) entry which is preliminary data.</text>
</comment>
<dbReference type="Proteomes" id="UP000282617">
    <property type="component" value="Unassembled WGS sequence"/>
</dbReference>
<name>A0A3R9HZ40_STRCR</name>
<dbReference type="EMBL" id="RJNA01000014">
    <property type="protein sequence ID" value="RSI42230.1"/>
    <property type="molecule type" value="Genomic_DNA"/>
</dbReference>
<dbReference type="AlphaFoldDB" id="A0A3R9HZ40"/>
<protein>
    <recommendedName>
        <fullName evidence="3">DUF3272 family protein</fullName>
    </recommendedName>
</protein>
<evidence type="ECO:0008006" key="3">
    <source>
        <dbReference type="Google" id="ProtNLM"/>
    </source>
</evidence>